<feature type="region of interest" description="Disordered" evidence="1">
    <location>
        <begin position="161"/>
        <end position="209"/>
    </location>
</feature>
<evidence type="ECO:0000256" key="3">
    <source>
        <dbReference type="SAM" id="SignalP"/>
    </source>
</evidence>
<dbReference type="PANTHER" id="PTHR16861:SF4">
    <property type="entry name" value="SH3 DOMAIN PROTEIN (AFU_ORTHOLOGUE AFUA_1G13610)"/>
    <property type="match status" value="1"/>
</dbReference>
<accession>A0A2T2N0Y0</accession>
<reference evidence="4 6" key="1">
    <citation type="journal article" date="2018" name="Front. Microbiol.">
        <title>Genome-Wide Analysis of Corynespora cassiicola Leaf Fall Disease Putative Effectors.</title>
        <authorList>
            <person name="Lopez D."/>
            <person name="Ribeiro S."/>
            <person name="Label P."/>
            <person name="Fumanal B."/>
            <person name="Venisse J.S."/>
            <person name="Kohler A."/>
            <person name="de Oliveira R.R."/>
            <person name="Labutti K."/>
            <person name="Lipzen A."/>
            <person name="Lail K."/>
            <person name="Bauer D."/>
            <person name="Ohm R.A."/>
            <person name="Barry K.W."/>
            <person name="Spatafora J."/>
            <person name="Grigoriev I.V."/>
            <person name="Martin F.M."/>
            <person name="Pujade-Renaud V."/>
        </authorList>
    </citation>
    <scope>NUCLEOTIDE SEQUENCE [LARGE SCALE GENOMIC DNA]</scope>
    <source>
        <strain evidence="4 6">Philippines</strain>
    </source>
</reference>
<feature type="chain" id="PRO_5036050324" description="Mid2 domain-containing protein" evidence="3">
    <location>
        <begin position="21"/>
        <end position="323"/>
    </location>
</feature>
<dbReference type="PANTHER" id="PTHR16861">
    <property type="entry name" value="GLYCOPROTEIN 38"/>
    <property type="match status" value="1"/>
</dbReference>
<dbReference type="EMBL" id="KZ678166">
    <property type="protein sequence ID" value="PSN59091.1"/>
    <property type="molecule type" value="Genomic_DNA"/>
</dbReference>
<evidence type="ECO:0000256" key="1">
    <source>
        <dbReference type="SAM" id="MobiDB-lite"/>
    </source>
</evidence>
<evidence type="ECO:0000313" key="5">
    <source>
        <dbReference type="EMBL" id="PSN59296.1"/>
    </source>
</evidence>
<keyword evidence="2" id="KW-0812">Transmembrane</keyword>
<keyword evidence="2" id="KW-0472">Membrane</keyword>
<feature type="compositionally biased region" description="Low complexity" evidence="1">
    <location>
        <begin position="161"/>
        <end position="195"/>
    </location>
</feature>
<evidence type="ECO:0000313" key="4">
    <source>
        <dbReference type="EMBL" id="PSN59091.1"/>
    </source>
</evidence>
<dbReference type="AlphaFoldDB" id="A0A2T2N0Y0"/>
<dbReference type="OrthoDB" id="3945612at2759"/>
<name>A0A2T2N0Y0_CORCC</name>
<protein>
    <recommendedName>
        <fullName evidence="7">Mid2 domain-containing protein</fullName>
    </recommendedName>
</protein>
<dbReference type="STRING" id="1448308.A0A2T2N0Y0"/>
<gene>
    <name evidence="5" type="ORF">BS50DRAFT_594786</name>
    <name evidence="4" type="ORF">BS50DRAFT_594922</name>
</gene>
<proteinExistence type="predicted"/>
<feature type="compositionally biased region" description="Basic and acidic residues" evidence="1">
    <location>
        <begin position="297"/>
        <end position="307"/>
    </location>
</feature>
<feature type="signal peptide" evidence="3">
    <location>
        <begin position="1"/>
        <end position="20"/>
    </location>
</feature>
<keyword evidence="3" id="KW-0732">Signal</keyword>
<feature type="region of interest" description="Disordered" evidence="1">
    <location>
        <begin position="281"/>
        <end position="323"/>
    </location>
</feature>
<evidence type="ECO:0000256" key="2">
    <source>
        <dbReference type="SAM" id="Phobius"/>
    </source>
</evidence>
<dbReference type="EMBL" id="KZ678158">
    <property type="protein sequence ID" value="PSN59296.1"/>
    <property type="molecule type" value="Genomic_DNA"/>
</dbReference>
<dbReference type="Proteomes" id="UP000240883">
    <property type="component" value="Unassembled WGS sequence"/>
</dbReference>
<organism evidence="4 6">
    <name type="scientific">Corynespora cassiicola Philippines</name>
    <dbReference type="NCBI Taxonomy" id="1448308"/>
    <lineage>
        <taxon>Eukaryota</taxon>
        <taxon>Fungi</taxon>
        <taxon>Dikarya</taxon>
        <taxon>Ascomycota</taxon>
        <taxon>Pezizomycotina</taxon>
        <taxon>Dothideomycetes</taxon>
        <taxon>Pleosporomycetidae</taxon>
        <taxon>Pleosporales</taxon>
        <taxon>Corynesporascaceae</taxon>
        <taxon>Corynespora</taxon>
    </lineage>
</organism>
<evidence type="ECO:0000313" key="6">
    <source>
        <dbReference type="Proteomes" id="UP000240883"/>
    </source>
</evidence>
<feature type="transmembrane region" description="Helical" evidence="2">
    <location>
        <begin position="215"/>
        <end position="238"/>
    </location>
</feature>
<keyword evidence="2" id="KW-1133">Transmembrane helix</keyword>
<sequence>MTRSLALAASVLFFSRGIQAAYDEFFFASEASDWKCPTMGFDCVAPQVCAHESLLDKYYCCGTGSSNAVCWSGSSECGGSNDSPATGRIGCSEGDNAFCCLSEREECTQRFNQINICWATLSNPLTNFSETLVNETFSSLSSASPSATSWTFDLDSLSSTTSSTPASTAASTSASVSSSTAATSEPASSSTTPTSGGSPLPDAPGSDNTGLSGGAIGGIVVGVVGGIAILGAGAFFLWRRSRNNTAGGPKGAGSELDANPYAYGPSVGGYGAVAQEAPAQEKYAHEVAGEAPGHGRAPVEMEAHGDGPVEMEGSKPQGVVGYR</sequence>
<keyword evidence="6" id="KW-1185">Reference proteome</keyword>
<evidence type="ECO:0008006" key="7">
    <source>
        <dbReference type="Google" id="ProtNLM"/>
    </source>
</evidence>